<evidence type="ECO:0000256" key="2">
    <source>
        <dbReference type="ARBA" id="ARBA00022448"/>
    </source>
</evidence>
<reference evidence="9" key="1">
    <citation type="submission" date="2020-10" db="EMBL/GenBank/DDBJ databases">
        <authorList>
            <person name="Gilroy R."/>
        </authorList>
    </citation>
    <scope>NUCLEOTIDE SEQUENCE</scope>
    <source>
        <strain evidence="9">13766</strain>
    </source>
</reference>
<evidence type="ECO:0000256" key="3">
    <source>
        <dbReference type="ARBA" id="ARBA00022475"/>
    </source>
</evidence>
<accession>A0A9D1K711</accession>
<keyword evidence="2 7" id="KW-0813">Transport</keyword>
<dbReference type="GO" id="GO:0055085">
    <property type="term" value="P:transmembrane transport"/>
    <property type="evidence" value="ECO:0007669"/>
    <property type="project" value="InterPro"/>
</dbReference>
<comment type="caution">
    <text evidence="9">The sequence shown here is derived from an EMBL/GenBank/DDBJ whole genome shotgun (WGS) entry which is preliminary data.</text>
</comment>
<keyword evidence="6 7" id="KW-0472">Membrane</keyword>
<dbReference type="PANTHER" id="PTHR43744">
    <property type="entry name" value="ABC TRANSPORTER PERMEASE PROTEIN MG189-RELATED-RELATED"/>
    <property type="match status" value="1"/>
</dbReference>
<feature type="transmembrane region" description="Helical" evidence="7">
    <location>
        <begin position="83"/>
        <end position="102"/>
    </location>
</feature>
<dbReference type="AlphaFoldDB" id="A0A9D1K711"/>
<sequence length="293" mass="32465">MKVKRSYGERIGYAIILIVMITYALTTLYPFWHVLMYSISDSGRAMTGGLFFLPRGVSLLSYRTVFQTHQIFVAYRNTILKTVVGTVLSLIITALTAFPLSIRRLRGRNAISMYIFFTMLFSGGMIPTFLVVQNLGMIDTFWALIIPGLMSAYNMFIMRNYFQQLPPELEESAYIDGATPPVVLAAIILPVSTPCLAAVAMFYAVGNWNSYLDCLLYTNSGDLQVLQIYLRNLIDSAGAMDAIASVSGDSTHQLSAETVKMTTIAVSILPILILYPFLQKFYTKGVTTGAVKG</sequence>
<keyword evidence="3" id="KW-1003">Cell membrane</keyword>
<feature type="transmembrane region" description="Helical" evidence="7">
    <location>
        <begin position="12"/>
        <end position="32"/>
    </location>
</feature>
<feature type="transmembrane region" description="Helical" evidence="7">
    <location>
        <begin position="182"/>
        <end position="205"/>
    </location>
</feature>
<dbReference type="PANTHER" id="PTHR43744:SF9">
    <property type="entry name" value="POLYGALACTURONAN_RHAMNOGALACTURONAN TRANSPORT SYSTEM PERMEASE PROTEIN YTCP"/>
    <property type="match status" value="1"/>
</dbReference>
<comment type="subcellular location">
    <subcellularLocation>
        <location evidence="1 7">Cell membrane</location>
        <topology evidence="1 7">Multi-pass membrane protein</topology>
    </subcellularLocation>
</comment>
<dbReference type="Gene3D" id="1.10.3720.10">
    <property type="entry name" value="MetI-like"/>
    <property type="match status" value="1"/>
</dbReference>
<dbReference type="CDD" id="cd06261">
    <property type="entry name" value="TM_PBP2"/>
    <property type="match status" value="1"/>
</dbReference>
<name>A0A9D1K711_9FIRM</name>
<evidence type="ECO:0000256" key="1">
    <source>
        <dbReference type="ARBA" id="ARBA00004651"/>
    </source>
</evidence>
<dbReference type="InterPro" id="IPR035906">
    <property type="entry name" value="MetI-like_sf"/>
</dbReference>
<evidence type="ECO:0000313" key="10">
    <source>
        <dbReference type="Proteomes" id="UP000824140"/>
    </source>
</evidence>
<proteinExistence type="inferred from homology"/>
<feature type="transmembrane region" description="Helical" evidence="7">
    <location>
        <begin position="114"/>
        <end position="135"/>
    </location>
</feature>
<dbReference type="Pfam" id="PF00528">
    <property type="entry name" value="BPD_transp_1"/>
    <property type="match status" value="1"/>
</dbReference>
<dbReference type="GO" id="GO:0005886">
    <property type="term" value="C:plasma membrane"/>
    <property type="evidence" value="ECO:0007669"/>
    <property type="project" value="UniProtKB-SubCell"/>
</dbReference>
<dbReference type="PROSITE" id="PS50928">
    <property type="entry name" value="ABC_TM1"/>
    <property type="match status" value="1"/>
</dbReference>
<dbReference type="EMBL" id="DVJN01000247">
    <property type="protein sequence ID" value="HIS93911.1"/>
    <property type="molecule type" value="Genomic_DNA"/>
</dbReference>
<evidence type="ECO:0000256" key="6">
    <source>
        <dbReference type="ARBA" id="ARBA00023136"/>
    </source>
</evidence>
<feature type="transmembrane region" description="Helical" evidence="7">
    <location>
        <begin position="141"/>
        <end position="162"/>
    </location>
</feature>
<keyword evidence="5 7" id="KW-1133">Transmembrane helix</keyword>
<comment type="similarity">
    <text evidence="7">Belongs to the binding-protein-dependent transport system permease family.</text>
</comment>
<organism evidence="9 10">
    <name type="scientific">Candidatus Alectryocaccomicrobium excrementavium</name>
    <dbReference type="NCBI Taxonomy" id="2840668"/>
    <lineage>
        <taxon>Bacteria</taxon>
        <taxon>Bacillati</taxon>
        <taxon>Bacillota</taxon>
        <taxon>Clostridia</taxon>
        <taxon>Candidatus Alectryocaccomicrobium</taxon>
    </lineage>
</organism>
<evidence type="ECO:0000256" key="7">
    <source>
        <dbReference type="RuleBase" id="RU363032"/>
    </source>
</evidence>
<protein>
    <submittedName>
        <fullName evidence="9">Carbohydrate ABC transporter permease</fullName>
    </submittedName>
</protein>
<dbReference type="Proteomes" id="UP000824140">
    <property type="component" value="Unassembled WGS sequence"/>
</dbReference>
<keyword evidence="4 7" id="KW-0812">Transmembrane</keyword>
<evidence type="ECO:0000259" key="8">
    <source>
        <dbReference type="PROSITE" id="PS50928"/>
    </source>
</evidence>
<evidence type="ECO:0000256" key="4">
    <source>
        <dbReference type="ARBA" id="ARBA00022692"/>
    </source>
</evidence>
<dbReference type="InterPro" id="IPR000515">
    <property type="entry name" value="MetI-like"/>
</dbReference>
<reference evidence="9" key="2">
    <citation type="journal article" date="2021" name="PeerJ">
        <title>Extensive microbial diversity within the chicken gut microbiome revealed by metagenomics and culture.</title>
        <authorList>
            <person name="Gilroy R."/>
            <person name="Ravi A."/>
            <person name="Getino M."/>
            <person name="Pursley I."/>
            <person name="Horton D.L."/>
            <person name="Alikhan N.F."/>
            <person name="Baker D."/>
            <person name="Gharbi K."/>
            <person name="Hall N."/>
            <person name="Watson M."/>
            <person name="Adriaenssens E.M."/>
            <person name="Foster-Nyarko E."/>
            <person name="Jarju S."/>
            <person name="Secka A."/>
            <person name="Antonio M."/>
            <person name="Oren A."/>
            <person name="Chaudhuri R.R."/>
            <person name="La Ragione R."/>
            <person name="Hildebrand F."/>
            <person name="Pallen M.J."/>
        </authorList>
    </citation>
    <scope>NUCLEOTIDE SEQUENCE</scope>
    <source>
        <strain evidence="9">13766</strain>
    </source>
</reference>
<dbReference type="SUPFAM" id="SSF161098">
    <property type="entry name" value="MetI-like"/>
    <property type="match status" value="1"/>
</dbReference>
<gene>
    <name evidence="9" type="ORF">IAA84_12925</name>
</gene>
<evidence type="ECO:0000313" key="9">
    <source>
        <dbReference type="EMBL" id="HIS93911.1"/>
    </source>
</evidence>
<evidence type="ECO:0000256" key="5">
    <source>
        <dbReference type="ARBA" id="ARBA00022989"/>
    </source>
</evidence>
<feature type="domain" description="ABC transmembrane type-1" evidence="8">
    <location>
        <begin position="75"/>
        <end position="275"/>
    </location>
</feature>
<feature type="transmembrane region" description="Helical" evidence="7">
    <location>
        <begin position="259"/>
        <end position="278"/>
    </location>
</feature>